<dbReference type="Proteomes" id="UP000198287">
    <property type="component" value="Unassembled WGS sequence"/>
</dbReference>
<keyword evidence="1" id="KW-1133">Transmembrane helix</keyword>
<dbReference type="EMBL" id="LNIX01000001">
    <property type="protein sequence ID" value="OXA61632.1"/>
    <property type="molecule type" value="Genomic_DNA"/>
</dbReference>
<evidence type="ECO:0000313" key="3">
    <source>
        <dbReference type="Proteomes" id="UP000198287"/>
    </source>
</evidence>
<name>A0A226EVM2_FOLCA</name>
<keyword evidence="3" id="KW-1185">Reference proteome</keyword>
<gene>
    <name evidence="2" type="ORF">Fcan01_01491</name>
</gene>
<organism evidence="2 3">
    <name type="scientific">Folsomia candida</name>
    <name type="common">Springtail</name>
    <dbReference type="NCBI Taxonomy" id="158441"/>
    <lineage>
        <taxon>Eukaryota</taxon>
        <taxon>Metazoa</taxon>
        <taxon>Ecdysozoa</taxon>
        <taxon>Arthropoda</taxon>
        <taxon>Hexapoda</taxon>
        <taxon>Collembola</taxon>
        <taxon>Entomobryomorpha</taxon>
        <taxon>Isotomoidea</taxon>
        <taxon>Isotomidae</taxon>
        <taxon>Proisotominae</taxon>
        <taxon>Folsomia</taxon>
    </lineage>
</organism>
<keyword evidence="1" id="KW-0812">Transmembrane</keyword>
<reference evidence="2 3" key="1">
    <citation type="submission" date="2015-12" db="EMBL/GenBank/DDBJ databases">
        <title>The genome of Folsomia candida.</title>
        <authorList>
            <person name="Faddeeva A."/>
            <person name="Derks M.F."/>
            <person name="Anvar Y."/>
            <person name="Smit S."/>
            <person name="Van Straalen N."/>
            <person name="Roelofs D."/>
        </authorList>
    </citation>
    <scope>NUCLEOTIDE SEQUENCE [LARGE SCALE GENOMIC DNA]</scope>
    <source>
        <strain evidence="2 3">VU population</strain>
        <tissue evidence="2">Whole body</tissue>
    </source>
</reference>
<evidence type="ECO:0000313" key="2">
    <source>
        <dbReference type="EMBL" id="OXA61632.1"/>
    </source>
</evidence>
<protein>
    <submittedName>
        <fullName evidence="2">Uncharacterized protein</fullName>
    </submittedName>
</protein>
<comment type="caution">
    <text evidence="2">The sequence shown here is derived from an EMBL/GenBank/DDBJ whole genome shotgun (WGS) entry which is preliminary data.</text>
</comment>
<proteinExistence type="predicted"/>
<feature type="transmembrane region" description="Helical" evidence="1">
    <location>
        <begin position="39"/>
        <end position="62"/>
    </location>
</feature>
<accession>A0A226EVM2</accession>
<dbReference type="AlphaFoldDB" id="A0A226EVM2"/>
<feature type="transmembrane region" description="Helical" evidence="1">
    <location>
        <begin position="141"/>
        <end position="162"/>
    </location>
</feature>
<keyword evidence="1" id="KW-0472">Membrane</keyword>
<feature type="transmembrane region" description="Helical" evidence="1">
    <location>
        <begin position="98"/>
        <end position="121"/>
    </location>
</feature>
<feature type="transmembrane region" description="Helical" evidence="1">
    <location>
        <begin position="168"/>
        <end position="184"/>
    </location>
</feature>
<evidence type="ECO:0000256" key="1">
    <source>
        <dbReference type="SAM" id="Phobius"/>
    </source>
</evidence>
<sequence>MPLRYECANVHQTICDRVLKFLRETNPVFPFTIKGGAKFIVILQMVFSLIMILGLTVFAYILHSSSPHNEIARANSTDPNHPNNAQNSSPGRHPVFGIITPGHVFVSLLISVLEFILYVYLLRGIKTEAYDVVNKCWKIMAWYTAIYLLGIVIISILEFELFLDTMEMVAEICNLYTIWILYAYKHTLKKDANVMARVDIDSMI</sequence>